<dbReference type="UniPathway" id="UPA00219"/>
<reference evidence="9 10" key="1">
    <citation type="submission" date="2018-11" db="EMBL/GenBank/DDBJ databases">
        <title>Rufibacter latericius sp. nov., isolated from water in Baiyang Lake.</title>
        <authorList>
            <person name="Yang Y."/>
        </authorList>
    </citation>
    <scope>NUCLEOTIDE SEQUENCE [LARGE SCALE GENOMIC DNA]</scope>
    <source>
        <strain evidence="9 10">R-22-1c-1</strain>
    </source>
</reference>
<proteinExistence type="inferred from homology"/>
<feature type="active site" description="Nucleophile" evidence="7">
    <location>
        <position position="157"/>
    </location>
</feature>
<protein>
    <recommendedName>
        <fullName evidence="8">L,D-TPase catalytic domain-containing protein</fullName>
    </recommendedName>
</protein>
<dbReference type="PANTHER" id="PTHR36699">
    <property type="entry name" value="LD-TRANSPEPTIDASE"/>
    <property type="match status" value="1"/>
</dbReference>
<evidence type="ECO:0000259" key="8">
    <source>
        <dbReference type="PROSITE" id="PS52029"/>
    </source>
</evidence>
<keyword evidence="5 7" id="KW-0573">Peptidoglycan synthesis</keyword>
<evidence type="ECO:0000256" key="1">
    <source>
        <dbReference type="ARBA" id="ARBA00004752"/>
    </source>
</evidence>
<evidence type="ECO:0000313" key="9">
    <source>
        <dbReference type="EMBL" id="RNI21807.1"/>
    </source>
</evidence>
<accession>A0A3M9M9E8</accession>
<dbReference type="CDD" id="cd16913">
    <property type="entry name" value="YkuD_like"/>
    <property type="match status" value="1"/>
</dbReference>
<dbReference type="GO" id="GO:0004180">
    <property type="term" value="F:carboxypeptidase activity"/>
    <property type="evidence" value="ECO:0007669"/>
    <property type="project" value="UniProtKB-ARBA"/>
</dbReference>
<evidence type="ECO:0000256" key="4">
    <source>
        <dbReference type="ARBA" id="ARBA00022960"/>
    </source>
</evidence>
<feature type="domain" description="L,D-TPase catalytic" evidence="8">
    <location>
        <begin position="56"/>
        <end position="188"/>
    </location>
</feature>
<keyword evidence="3" id="KW-0808">Transferase</keyword>
<dbReference type="GO" id="GO:0071555">
    <property type="term" value="P:cell wall organization"/>
    <property type="evidence" value="ECO:0007669"/>
    <property type="project" value="UniProtKB-UniRule"/>
</dbReference>
<dbReference type="PANTHER" id="PTHR36699:SF1">
    <property type="entry name" value="L,D-TRANSPEPTIDASE YAFK-RELATED"/>
    <property type="match status" value="1"/>
</dbReference>
<evidence type="ECO:0000256" key="3">
    <source>
        <dbReference type="ARBA" id="ARBA00022679"/>
    </source>
</evidence>
<sequence length="244" mass="27794">MKNLLLLLCLGGLFLPDGFKEKQLQHERVSTAYREKHLILEKLLQGKGLSLQHLELYLRAFKHEKTLEVWARNSPEQAFQLLTSYELCARSGTYGPKRQEGDGQIPEGFYVIDRFNPKSNYHLSLGINYPNASDKLLGHPKPGGDIFLHGDCVTLGCLALTDDKIKELYVLAVEAYAQGQTQIPVHLFPIRFDSPAFAQVKKKYAQNPKLFSFWENLQTGYFFFEQHKTLPTVTVNSTGNYVVE</sequence>
<name>A0A3M9M9E8_9BACT</name>
<keyword evidence="4 7" id="KW-0133">Cell shape</keyword>
<comment type="pathway">
    <text evidence="1 7">Cell wall biogenesis; peptidoglycan biosynthesis.</text>
</comment>
<dbReference type="AlphaFoldDB" id="A0A3M9M9E8"/>
<evidence type="ECO:0000256" key="2">
    <source>
        <dbReference type="ARBA" id="ARBA00005992"/>
    </source>
</evidence>
<organism evidence="9 10">
    <name type="scientific">Rufibacter latericius</name>
    <dbReference type="NCBI Taxonomy" id="2487040"/>
    <lineage>
        <taxon>Bacteria</taxon>
        <taxon>Pseudomonadati</taxon>
        <taxon>Bacteroidota</taxon>
        <taxon>Cytophagia</taxon>
        <taxon>Cytophagales</taxon>
        <taxon>Hymenobacteraceae</taxon>
        <taxon>Rufibacter</taxon>
    </lineage>
</organism>
<dbReference type="RefSeq" id="WP_123129130.1">
    <property type="nucleotide sequence ID" value="NZ_RJJD01000023.1"/>
</dbReference>
<comment type="similarity">
    <text evidence="2">Belongs to the YkuD family.</text>
</comment>
<dbReference type="SUPFAM" id="SSF141523">
    <property type="entry name" value="L,D-transpeptidase catalytic domain-like"/>
    <property type="match status" value="1"/>
</dbReference>
<evidence type="ECO:0000256" key="6">
    <source>
        <dbReference type="ARBA" id="ARBA00023316"/>
    </source>
</evidence>
<dbReference type="Pfam" id="PF03734">
    <property type="entry name" value="YkuD"/>
    <property type="match status" value="1"/>
</dbReference>
<evidence type="ECO:0000256" key="7">
    <source>
        <dbReference type="PROSITE-ProRule" id="PRU01373"/>
    </source>
</evidence>
<dbReference type="GO" id="GO:0016740">
    <property type="term" value="F:transferase activity"/>
    <property type="evidence" value="ECO:0007669"/>
    <property type="project" value="UniProtKB-KW"/>
</dbReference>
<keyword evidence="10" id="KW-1185">Reference proteome</keyword>
<evidence type="ECO:0000313" key="10">
    <source>
        <dbReference type="Proteomes" id="UP000272117"/>
    </source>
</evidence>
<dbReference type="Proteomes" id="UP000272117">
    <property type="component" value="Unassembled WGS sequence"/>
</dbReference>
<evidence type="ECO:0000256" key="5">
    <source>
        <dbReference type="ARBA" id="ARBA00022984"/>
    </source>
</evidence>
<dbReference type="EMBL" id="RJJD01000023">
    <property type="protein sequence ID" value="RNI21807.1"/>
    <property type="molecule type" value="Genomic_DNA"/>
</dbReference>
<dbReference type="GO" id="GO:0008360">
    <property type="term" value="P:regulation of cell shape"/>
    <property type="evidence" value="ECO:0007669"/>
    <property type="project" value="UniProtKB-UniRule"/>
</dbReference>
<gene>
    <name evidence="9" type="ORF">EFB08_21915</name>
</gene>
<dbReference type="InterPro" id="IPR005490">
    <property type="entry name" value="LD_TPept_cat_dom"/>
</dbReference>
<dbReference type="PROSITE" id="PS52029">
    <property type="entry name" value="LD_TPASE"/>
    <property type="match status" value="1"/>
</dbReference>
<dbReference type="InterPro" id="IPR038063">
    <property type="entry name" value="Transpep_catalytic_dom"/>
</dbReference>
<keyword evidence="6 7" id="KW-0961">Cell wall biogenesis/degradation</keyword>
<dbReference type="GO" id="GO:0009252">
    <property type="term" value="P:peptidoglycan biosynthetic process"/>
    <property type="evidence" value="ECO:0007669"/>
    <property type="project" value="UniProtKB-UniPathway"/>
</dbReference>
<comment type="caution">
    <text evidence="9">The sequence shown here is derived from an EMBL/GenBank/DDBJ whole genome shotgun (WGS) entry which is preliminary data.</text>
</comment>
<dbReference type="OrthoDB" id="9809748at2"/>
<feature type="active site" description="Proton donor/acceptor" evidence="7">
    <location>
        <position position="149"/>
    </location>
</feature>